<evidence type="ECO:0000313" key="1">
    <source>
        <dbReference type="EMBL" id="PLT47071.1"/>
    </source>
</evidence>
<reference evidence="1 2" key="1">
    <citation type="submission" date="2017-05" db="EMBL/GenBank/DDBJ databases">
        <title>Functional genome analysis of Paenibacillus pasadenensis strain R16: insights on endophytic life style and antifungal activity.</title>
        <authorList>
            <person name="Passera A."/>
            <person name="Marcolungo L."/>
            <person name="Casati P."/>
            <person name="Brasca M."/>
            <person name="Quaglino F."/>
            <person name="Delledonne M."/>
        </authorList>
    </citation>
    <scope>NUCLEOTIDE SEQUENCE [LARGE SCALE GENOMIC DNA]</scope>
    <source>
        <strain evidence="1 2">R16</strain>
    </source>
</reference>
<dbReference type="RefSeq" id="WP_028599145.1">
    <property type="nucleotide sequence ID" value="NZ_BIMM01000019.1"/>
</dbReference>
<dbReference type="AlphaFoldDB" id="A0A2N5N9P4"/>
<proteinExistence type="predicted"/>
<protein>
    <recommendedName>
        <fullName evidence="3">DUF2577 domain-containing protein</fullName>
    </recommendedName>
</protein>
<name>A0A2N5N9P4_9BACL</name>
<gene>
    <name evidence="1" type="ORF">B8V81_1295</name>
</gene>
<dbReference type="InterPro" id="IPR022555">
    <property type="entry name" value="DUF2577"/>
</dbReference>
<dbReference type="Proteomes" id="UP000234789">
    <property type="component" value="Unassembled WGS sequence"/>
</dbReference>
<organism evidence="1 2">
    <name type="scientific">Paenibacillus pasadenensis</name>
    <dbReference type="NCBI Taxonomy" id="217090"/>
    <lineage>
        <taxon>Bacteria</taxon>
        <taxon>Bacillati</taxon>
        <taxon>Bacillota</taxon>
        <taxon>Bacilli</taxon>
        <taxon>Bacillales</taxon>
        <taxon>Paenibacillaceae</taxon>
        <taxon>Paenibacillus</taxon>
    </lineage>
</organism>
<keyword evidence="2" id="KW-1185">Reference proteome</keyword>
<accession>A0A2N5N9P4</accession>
<dbReference type="OrthoDB" id="95576at2"/>
<sequence>MSINDSIKQIMARSLEAQQLTKAVFGKVTGLEPLEVAVEQRFTLPAELLVVPEHLRELAVELGGERFVLRRGLELGDRLVLLRSEGGSPYVALGRVEA</sequence>
<dbReference type="Pfam" id="PF10844">
    <property type="entry name" value="DUF2577"/>
    <property type="match status" value="1"/>
</dbReference>
<evidence type="ECO:0008006" key="3">
    <source>
        <dbReference type="Google" id="ProtNLM"/>
    </source>
</evidence>
<evidence type="ECO:0000313" key="2">
    <source>
        <dbReference type="Proteomes" id="UP000234789"/>
    </source>
</evidence>
<comment type="caution">
    <text evidence="1">The sequence shown here is derived from an EMBL/GenBank/DDBJ whole genome shotgun (WGS) entry which is preliminary data.</text>
</comment>
<dbReference type="EMBL" id="NFEZ01000003">
    <property type="protein sequence ID" value="PLT47071.1"/>
    <property type="molecule type" value="Genomic_DNA"/>
</dbReference>